<dbReference type="InterPro" id="IPR001356">
    <property type="entry name" value="HD"/>
</dbReference>
<dbReference type="PROSITE" id="PS00027">
    <property type="entry name" value="HOMEOBOX_1"/>
    <property type="match status" value="1"/>
</dbReference>
<evidence type="ECO:0000256" key="5">
    <source>
        <dbReference type="ARBA" id="ARBA00023242"/>
    </source>
</evidence>
<dbReference type="SUPFAM" id="SSF46689">
    <property type="entry name" value="Homeodomain-like"/>
    <property type="match status" value="1"/>
</dbReference>
<dbReference type="GO" id="GO:0000981">
    <property type="term" value="F:DNA-binding transcription factor activity, RNA polymerase II-specific"/>
    <property type="evidence" value="ECO:0007669"/>
    <property type="project" value="InterPro"/>
</dbReference>
<gene>
    <name evidence="10" type="ORF">CHS0354_021922</name>
</gene>
<name>A0AAE0VY82_9BIVA</name>
<dbReference type="PANTHER" id="PTHR46385">
    <property type="entry name" value="PAIRED MESODERM HOMEOBOX PROTEIN 1-RELATED"/>
    <property type="match status" value="1"/>
</dbReference>
<dbReference type="InterPro" id="IPR009057">
    <property type="entry name" value="Homeodomain-like_sf"/>
</dbReference>
<evidence type="ECO:0000256" key="6">
    <source>
        <dbReference type="PROSITE-ProRule" id="PRU00108"/>
    </source>
</evidence>
<comment type="subcellular location">
    <subcellularLocation>
        <location evidence="1 6 7">Nucleus</location>
    </subcellularLocation>
</comment>
<dbReference type="GO" id="GO:0005634">
    <property type="term" value="C:nucleus"/>
    <property type="evidence" value="ECO:0007669"/>
    <property type="project" value="UniProtKB-SubCell"/>
</dbReference>
<keyword evidence="4 6" id="KW-0371">Homeobox</keyword>
<feature type="compositionally biased region" description="Basic residues" evidence="8">
    <location>
        <begin position="147"/>
        <end position="156"/>
    </location>
</feature>
<keyword evidence="2" id="KW-0217">Developmental protein</keyword>
<feature type="DNA-binding region" description="Homeobox" evidence="6">
    <location>
        <begin position="152"/>
        <end position="211"/>
    </location>
</feature>
<reference evidence="10" key="2">
    <citation type="journal article" date="2021" name="Genome Biol. Evol.">
        <title>Developing a high-quality reference genome for a parasitic bivalve with doubly uniparental inheritance (Bivalvia: Unionida).</title>
        <authorList>
            <person name="Smith C.H."/>
        </authorList>
    </citation>
    <scope>NUCLEOTIDE SEQUENCE</scope>
    <source>
        <strain evidence="10">CHS0354</strain>
        <tissue evidence="10">Mantle</tissue>
    </source>
</reference>
<dbReference type="Pfam" id="PF00046">
    <property type="entry name" value="Homeodomain"/>
    <property type="match status" value="1"/>
</dbReference>
<dbReference type="Gene3D" id="1.10.10.60">
    <property type="entry name" value="Homeodomain-like"/>
    <property type="match status" value="1"/>
</dbReference>
<dbReference type="AlphaFoldDB" id="A0AAE0VY82"/>
<feature type="region of interest" description="Disordered" evidence="8">
    <location>
        <begin position="216"/>
        <end position="239"/>
    </location>
</feature>
<dbReference type="EMBL" id="JAEAOA010001332">
    <property type="protein sequence ID" value="KAK3593355.1"/>
    <property type="molecule type" value="Genomic_DNA"/>
</dbReference>
<dbReference type="FunFam" id="1.10.10.60:FF:000066">
    <property type="entry name" value="Paired mesoderm homeobox protein 1"/>
    <property type="match status" value="1"/>
</dbReference>
<evidence type="ECO:0000313" key="10">
    <source>
        <dbReference type="EMBL" id="KAK3593355.1"/>
    </source>
</evidence>
<accession>A0AAE0VY82</accession>
<evidence type="ECO:0000256" key="4">
    <source>
        <dbReference type="ARBA" id="ARBA00023155"/>
    </source>
</evidence>
<proteinExistence type="predicted"/>
<evidence type="ECO:0000256" key="3">
    <source>
        <dbReference type="ARBA" id="ARBA00023125"/>
    </source>
</evidence>
<feature type="region of interest" description="Disordered" evidence="8">
    <location>
        <begin position="109"/>
        <end position="161"/>
    </location>
</feature>
<keyword evidence="11" id="KW-1185">Reference proteome</keyword>
<protein>
    <recommendedName>
        <fullName evidence="9">Homeobox domain-containing protein</fullName>
    </recommendedName>
</protein>
<dbReference type="InterPro" id="IPR043378">
    <property type="entry name" value="PRRX1/2"/>
</dbReference>
<evidence type="ECO:0000256" key="1">
    <source>
        <dbReference type="ARBA" id="ARBA00004123"/>
    </source>
</evidence>
<evidence type="ECO:0000256" key="8">
    <source>
        <dbReference type="SAM" id="MobiDB-lite"/>
    </source>
</evidence>
<feature type="domain" description="Homeobox" evidence="9">
    <location>
        <begin position="150"/>
        <end position="210"/>
    </location>
</feature>
<dbReference type="PROSITE" id="PS50071">
    <property type="entry name" value="HOMEOBOX_2"/>
    <property type="match status" value="1"/>
</dbReference>
<organism evidence="10 11">
    <name type="scientific">Potamilus streckersoni</name>
    <dbReference type="NCBI Taxonomy" id="2493646"/>
    <lineage>
        <taxon>Eukaryota</taxon>
        <taxon>Metazoa</taxon>
        <taxon>Spiralia</taxon>
        <taxon>Lophotrochozoa</taxon>
        <taxon>Mollusca</taxon>
        <taxon>Bivalvia</taxon>
        <taxon>Autobranchia</taxon>
        <taxon>Heteroconchia</taxon>
        <taxon>Palaeoheterodonta</taxon>
        <taxon>Unionida</taxon>
        <taxon>Unionoidea</taxon>
        <taxon>Unionidae</taxon>
        <taxon>Ambleminae</taxon>
        <taxon>Lampsilini</taxon>
        <taxon>Potamilus</taxon>
    </lineage>
</organism>
<feature type="compositionally biased region" description="Low complexity" evidence="8">
    <location>
        <begin position="110"/>
        <end position="125"/>
    </location>
</feature>
<evidence type="ECO:0000256" key="7">
    <source>
        <dbReference type="RuleBase" id="RU000682"/>
    </source>
</evidence>
<reference evidence="10" key="3">
    <citation type="submission" date="2023-05" db="EMBL/GenBank/DDBJ databases">
        <authorList>
            <person name="Smith C.H."/>
        </authorList>
    </citation>
    <scope>NUCLEOTIDE SEQUENCE</scope>
    <source>
        <strain evidence="10">CHS0354</strain>
        <tissue evidence="10">Mantle</tissue>
    </source>
</reference>
<dbReference type="GO" id="GO:0003677">
    <property type="term" value="F:DNA binding"/>
    <property type="evidence" value="ECO:0007669"/>
    <property type="project" value="UniProtKB-UniRule"/>
</dbReference>
<keyword evidence="5 6" id="KW-0539">Nucleus</keyword>
<evidence type="ECO:0000259" key="9">
    <source>
        <dbReference type="PROSITE" id="PS50071"/>
    </source>
</evidence>
<dbReference type="PANTHER" id="PTHR46385:SF4">
    <property type="entry name" value="PAIRED MESODERM HOMEOBOX PROTEIN 2-LIKE ISOFORM X1"/>
    <property type="match status" value="1"/>
</dbReference>
<evidence type="ECO:0000256" key="2">
    <source>
        <dbReference type="ARBA" id="ARBA00022473"/>
    </source>
</evidence>
<evidence type="ECO:0000313" key="11">
    <source>
        <dbReference type="Proteomes" id="UP001195483"/>
    </source>
</evidence>
<dbReference type="Proteomes" id="UP001195483">
    <property type="component" value="Unassembled WGS sequence"/>
</dbReference>
<comment type="caution">
    <text evidence="10">The sequence shown here is derived from an EMBL/GenBank/DDBJ whole genome shotgun (WGS) entry which is preliminary data.</text>
</comment>
<dbReference type="InterPro" id="IPR017970">
    <property type="entry name" value="Homeobox_CS"/>
</dbReference>
<reference evidence="10" key="1">
    <citation type="journal article" date="2021" name="Genome Biol. Evol.">
        <title>A High-Quality Reference Genome for a Parasitic Bivalve with Doubly Uniparental Inheritance (Bivalvia: Unionida).</title>
        <authorList>
            <person name="Smith C.H."/>
        </authorList>
    </citation>
    <scope>NUCLEOTIDE SEQUENCE</scope>
    <source>
        <strain evidence="10">CHS0354</strain>
    </source>
</reference>
<dbReference type="SMART" id="SM00389">
    <property type="entry name" value="HOX"/>
    <property type="match status" value="1"/>
</dbReference>
<sequence>MNSYCLGQPLKNNHIANNFDKVAAYQGVLQTNKANFSVSHLLELGKISAENCNNSTMYASNDRTDAMRVPIQPCSQPATLSPTLNCQDDTRLTDLDDNTLKQHIGNSRTQEVLHQQQRHQQQQQEQIEEKPGTNNDEEDNKDDAESKRRRKQRRNRTTFNSTQLAALERVFERTHYPDAFVREELARRVSLSEARVQVWFQNRRAKFRRNERSIKSQMPPMFGHPQEETPIEQPITSRPGPGTMGTDYMGWSTPPSYDAVNSSSCAFTSHSYTPQPNMGSIASLRLKAHEYNSMLHHNPYGQMPQ</sequence>
<dbReference type="CDD" id="cd00086">
    <property type="entry name" value="homeodomain"/>
    <property type="match status" value="1"/>
</dbReference>
<keyword evidence="3 6" id="KW-0238">DNA-binding</keyword>